<feature type="region of interest" description="Disordered" evidence="1">
    <location>
        <begin position="84"/>
        <end position="127"/>
    </location>
</feature>
<accession>A0ABQ1LC64</accession>
<evidence type="ECO:0008006" key="4">
    <source>
        <dbReference type="Google" id="ProtNLM"/>
    </source>
</evidence>
<gene>
    <name evidence="2" type="ORF">GCM10011363_43860</name>
</gene>
<protein>
    <recommendedName>
        <fullName evidence="4">Flagellar FliJ protein</fullName>
    </recommendedName>
</protein>
<keyword evidence="3" id="KW-1185">Reference proteome</keyword>
<proteinExistence type="predicted"/>
<reference evidence="3" key="1">
    <citation type="journal article" date="2019" name="Int. J. Syst. Evol. Microbiol.">
        <title>The Global Catalogue of Microorganisms (GCM) 10K type strain sequencing project: providing services to taxonomists for standard genome sequencing and annotation.</title>
        <authorList>
            <consortium name="The Broad Institute Genomics Platform"/>
            <consortium name="The Broad Institute Genome Sequencing Center for Infectious Disease"/>
            <person name="Wu L."/>
            <person name="Ma J."/>
        </authorList>
    </citation>
    <scope>NUCLEOTIDE SEQUENCE [LARGE SCALE GENOMIC DNA]</scope>
    <source>
        <strain evidence="3">CGMCC 1.12478</strain>
    </source>
</reference>
<feature type="compositionally biased region" description="Basic and acidic residues" evidence="1">
    <location>
        <begin position="108"/>
        <end position="121"/>
    </location>
</feature>
<evidence type="ECO:0000256" key="1">
    <source>
        <dbReference type="SAM" id="MobiDB-lite"/>
    </source>
</evidence>
<organism evidence="2 3">
    <name type="scientific">Marivita lacus</name>
    <dbReference type="NCBI Taxonomy" id="1323742"/>
    <lineage>
        <taxon>Bacteria</taxon>
        <taxon>Pseudomonadati</taxon>
        <taxon>Pseudomonadota</taxon>
        <taxon>Alphaproteobacteria</taxon>
        <taxon>Rhodobacterales</taxon>
        <taxon>Roseobacteraceae</taxon>
        <taxon>Marivita</taxon>
    </lineage>
</organism>
<feature type="compositionally biased region" description="Basic and acidic residues" evidence="1">
    <location>
        <begin position="84"/>
        <end position="101"/>
    </location>
</feature>
<sequence>MTARKIRILSLMAKQEQRQMGQLALQLGDLKTREMQQFDMLDRLNQILEQTGTAPREVMTPGQLRTRHFIGSTLVQQLEEMRGRMAETQTRRQEVEADLSHHHQRGRILGDRIDQTRRESDALAAQG</sequence>
<dbReference type="RefSeq" id="WP_188484247.1">
    <property type="nucleotide sequence ID" value="NZ_BMFC01000023.1"/>
</dbReference>
<evidence type="ECO:0000313" key="3">
    <source>
        <dbReference type="Proteomes" id="UP000645462"/>
    </source>
</evidence>
<comment type="caution">
    <text evidence="2">The sequence shown here is derived from an EMBL/GenBank/DDBJ whole genome shotgun (WGS) entry which is preliminary data.</text>
</comment>
<evidence type="ECO:0000313" key="2">
    <source>
        <dbReference type="EMBL" id="GGC22538.1"/>
    </source>
</evidence>
<dbReference type="EMBL" id="BMFC01000023">
    <property type="protein sequence ID" value="GGC22538.1"/>
    <property type="molecule type" value="Genomic_DNA"/>
</dbReference>
<dbReference type="Proteomes" id="UP000645462">
    <property type="component" value="Unassembled WGS sequence"/>
</dbReference>
<name>A0ABQ1LC64_9RHOB</name>